<dbReference type="InterPro" id="IPR006139">
    <property type="entry name" value="D-isomer_2_OHA_DH_cat_dom"/>
</dbReference>
<accession>A0A1H3TG47</accession>
<evidence type="ECO:0000313" key="7">
    <source>
        <dbReference type="EMBL" id="SDZ49070.1"/>
    </source>
</evidence>
<dbReference type="PANTHER" id="PTHR43026:SF1">
    <property type="entry name" value="2-HYDROXYACID DEHYDROGENASE HOMOLOG 1-RELATED"/>
    <property type="match status" value="1"/>
</dbReference>
<dbReference type="SUPFAM" id="SSF51735">
    <property type="entry name" value="NAD(P)-binding Rossmann-fold domains"/>
    <property type="match status" value="1"/>
</dbReference>
<dbReference type="PANTHER" id="PTHR43026">
    <property type="entry name" value="2-HYDROXYACID DEHYDROGENASE HOMOLOG 1-RELATED"/>
    <property type="match status" value="1"/>
</dbReference>
<dbReference type="Gene3D" id="3.40.50.720">
    <property type="entry name" value="NAD(P)-binding Rossmann-like Domain"/>
    <property type="match status" value="2"/>
</dbReference>
<organism evidence="7 8">
    <name type="scientific">Rhodonellum ikkaensis</name>
    <dbReference type="NCBI Taxonomy" id="336829"/>
    <lineage>
        <taxon>Bacteria</taxon>
        <taxon>Pseudomonadati</taxon>
        <taxon>Bacteroidota</taxon>
        <taxon>Cytophagia</taxon>
        <taxon>Cytophagales</taxon>
        <taxon>Cytophagaceae</taxon>
        <taxon>Rhodonellum</taxon>
    </lineage>
</organism>
<dbReference type="InterPro" id="IPR058205">
    <property type="entry name" value="D-LDH-like"/>
</dbReference>
<comment type="caution">
    <text evidence="7">The sequence shown here is derived from an EMBL/GenBank/DDBJ whole genome shotgun (WGS) entry which is preliminary data.</text>
</comment>
<feature type="domain" description="D-isomer specific 2-hydroxyacid dehydrogenase catalytic" evidence="5">
    <location>
        <begin position="4"/>
        <end position="328"/>
    </location>
</feature>
<dbReference type="Proteomes" id="UP000199663">
    <property type="component" value="Unassembled WGS sequence"/>
</dbReference>
<name>A0A1H3TG47_9BACT</name>
<evidence type="ECO:0000256" key="3">
    <source>
        <dbReference type="ARBA" id="ARBA00023027"/>
    </source>
</evidence>
<dbReference type="Pfam" id="PF02826">
    <property type="entry name" value="2-Hacid_dh_C"/>
    <property type="match status" value="1"/>
</dbReference>
<dbReference type="PROSITE" id="PS00670">
    <property type="entry name" value="D_2_HYDROXYACID_DH_2"/>
    <property type="match status" value="1"/>
</dbReference>
<evidence type="ECO:0000256" key="2">
    <source>
        <dbReference type="ARBA" id="ARBA00023002"/>
    </source>
</evidence>
<sequence length="333" mass="37404">MKIAFYSTKSYDREYFEEYLPKTAHKITYFKNGLELNTVSLAAGFDAVCVFVNDKITKALIKKLHEIGIKAIALRCAGFNNVDLEAAKEFGIRVFRVPAYSPEAVAEHTIALIQTLNRKTHKAYNRVRENNFSIEGLTGMNLHRKKVGVIGTGAIGKALCRILLGFGCEVIAHDPFENPEIRAMGIRYVDLQELLKESDIISLHCPLTPESKHLINQKTIGLMKKGVKLINTSRGALIDTKAVIKGLKNGQIGFLGIDVYEQEEKLFFKDLSEMVIHDDVIMRLMTFPNVLITGHQAFLTTEALQEISKITLDNLSDFELGKEVKNEVEFQNV</sequence>
<evidence type="ECO:0000259" key="6">
    <source>
        <dbReference type="Pfam" id="PF02826"/>
    </source>
</evidence>
<feature type="domain" description="D-isomer specific 2-hydroxyacid dehydrogenase NAD-binding" evidence="6">
    <location>
        <begin position="111"/>
        <end position="297"/>
    </location>
</feature>
<dbReference type="CDD" id="cd12183">
    <property type="entry name" value="LDH_like_2"/>
    <property type="match status" value="1"/>
</dbReference>
<reference evidence="7 8" key="1">
    <citation type="submission" date="2016-10" db="EMBL/GenBank/DDBJ databases">
        <authorList>
            <person name="Varghese N."/>
            <person name="Submissions S."/>
        </authorList>
    </citation>
    <scope>NUCLEOTIDE SEQUENCE [LARGE SCALE GENOMIC DNA]</scope>
    <source>
        <strain evidence="7 8">DSM 17997</strain>
    </source>
</reference>
<dbReference type="InterPro" id="IPR006140">
    <property type="entry name" value="D-isomer_DH_NAD-bd"/>
</dbReference>
<keyword evidence="2 4" id="KW-0560">Oxidoreductase</keyword>
<dbReference type="InterPro" id="IPR036291">
    <property type="entry name" value="NAD(P)-bd_dom_sf"/>
</dbReference>
<dbReference type="InterPro" id="IPR029752">
    <property type="entry name" value="D-isomer_DH_CS1"/>
</dbReference>
<dbReference type="EMBL" id="FNQC01000017">
    <property type="protein sequence ID" value="SDZ49070.1"/>
    <property type="molecule type" value="Genomic_DNA"/>
</dbReference>
<keyword evidence="3" id="KW-0520">NAD</keyword>
<evidence type="ECO:0000256" key="4">
    <source>
        <dbReference type="RuleBase" id="RU003719"/>
    </source>
</evidence>
<keyword evidence="8" id="KW-1185">Reference proteome</keyword>
<comment type="similarity">
    <text evidence="1 4">Belongs to the D-isomer specific 2-hydroxyacid dehydrogenase family.</text>
</comment>
<dbReference type="RefSeq" id="WP_019599958.1">
    <property type="nucleotide sequence ID" value="NZ_FNQC01000017.1"/>
</dbReference>
<dbReference type="SUPFAM" id="SSF52283">
    <property type="entry name" value="Formate/glycerate dehydrogenase catalytic domain-like"/>
    <property type="match status" value="1"/>
</dbReference>
<protein>
    <submittedName>
        <fullName evidence="7">D-lactate dehydrogenase</fullName>
    </submittedName>
</protein>
<evidence type="ECO:0000256" key="1">
    <source>
        <dbReference type="ARBA" id="ARBA00005854"/>
    </source>
</evidence>
<evidence type="ECO:0000259" key="5">
    <source>
        <dbReference type="Pfam" id="PF00389"/>
    </source>
</evidence>
<dbReference type="PROSITE" id="PS00065">
    <property type="entry name" value="D_2_HYDROXYACID_DH_1"/>
    <property type="match status" value="1"/>
</dbReference>
<proteinExistence type="inferred from homology"/>
<gene>
    <name evidence="7" type="ORF">SAMN05444412_11750</name>
</gene>
<evidence type="ECO:0000313" key="8">
    <source>
        <dbReference type="Proteomes" id="UP000199663"/>
    </source>
</evidence>
<dbReference type="InterPro" id="IPR029753">
    <property type="entry name" value="D-isomer_DH_CS"/>
</dbReference>
<dbReference type="Pfam" id="PF00389">
    <property type="entry name" value="2-Hacid_dh"/>
    <property type="match status" value="1"/>
</dbReference>